<dbReference type="KEGG" id="cmv:CMUST_02920"/>
<dbReference type="Proteomes" id="UP000035199">
    <property type="component" value="Chromosome"/>
</dbReference>
<dbReference type="RefSeq" id="WP_083987394.1">
    <property type="nucleotide sequence ID" value="NZ_CP011542.1"/>
</dbReference>
<keyword evidence="4" id="KW-0812">Transmembrane</keyword>
<name>A0A0G3GZE3_9CORY</name>
<gene>
    <name evidence="6" type="ORF">CMUST_02920</name>
</gene>
<reference evidence="6 7" key="1">
    <citation type="journal article" date="2015" name="Genome Announc.">
        <title>Complete Genome Sequence of the Type Strain Corynebacterium mustelae DSM 45274, Isolated from Various Tissues of a Male Ferret with Lethal Sepsis.</title>
        <authorList>
            <person name="Ruckert C."/>
            <person name="Eimer J."/>
            <person name="Winkler A."/>
            <person name="Tauch A."/>
        </authorList>
    </citation>
    <scope>NUCLEOTIDE SEQUENCE [LARGE SCALE GENOMIC DNA]</scope>
    <source>
        <strain evidence="6 7">DSM 45274</strain>
    </source>
</reference>
<dbReference type="SUPFAM" id="SSF55874">
    <property type="entry name" value="ATPase domain of HSP90 chaperone/DNA topoisomerase II/histidine kinase"/>
    <property type="match status" value="1"/>
</dbReference>
<evidence type="ECO:0000313" key="7">
    <source>
        <dbReference type="Proteomes" id="UP000035199"/>
    </source>
</evidence>
<evidence type="ECO:0000256" key="3">
    <source>
        <dbReference type="ARBA" id="ARBA00023012"/>
    </source>
</evidence>
<keyword evidence="3" id="KW-0902">Two-component regulatory system</keyword>
<sequence length="400" mass="42946">MSYSQTPMPVVAYPVYRRRADGAVVAGVASGLAVHLGVDVTKVRGVLAVLSLVGGLGIVLYVGIWVGTKSVNLKQPVTGKLNTAAVRVLAIAAALGGIATSLLAIGVSWQVSVPFIIMAVGAVLAWLAYDHHESKRATITVVFGALIVLAGVLLAAFQWENQQEFGTAVASVLMTLIGVSVLAIPFGLRMWEKFNTAREEKLLADERAEVAAKLHDSVLQTLALIQKRADDAEEVARLARSQERQLRRWLFEPVPDADATIYAAINRACAEVEDTFGLRISPVFVGEDHPITESLQAAILAGREAMVNAAKHAGVDTVDVYAETFDGLKLYVRDRGVGFDPENIFPDRHGVKESIIGRVERAGGKVQITSFTSDSGTTDEPVGGYRVGTEVEISMPFREE</sequence>
<dbReference type="InterPro" id="IPR007168">
    <property type="entry name" value="Phageshock_PspC_N"/>
</dbReference>
<evidence type="ECO:0000313" key="6">
    <source>
        <dbReference type="EMBL" id="AKK04928.1"/>
    </source>
</evidence>
<dbReference type="AlphaFoldDB" id="A0A0G3GZE3"/>
<dbReference type="PANTHER" id="PTHR24421:SF61">
    <property type="entry name" value="OXYGEN SENSOR HISTIDINE KINASE NREB"/>
    <property type="match status" value="1"/>
</dbReference>
<feature type="transmembrane region" description="Helical" evidence="4">
    <location>
        <begin position="111"/>
        <end position="129"/>
    </location>
</feature>
<dbReference type="GO" id="GO:0000160">
    <property type="term" value="P:phosphorelay signal transduction system"/>
    <property type="evidence" value="ECO:0007669"/>
    <property type="project" value="UniProtKB-KW"/>
</dbReference>
<dbReference type="PANTHER" id="PTHR24421">
    <property type="entry name" value="NITRATE/NITRITE SENSOR PROTEIN NARX-RELATED"/>
    <property type="match status" value="1"/>
</dbReference>
<keyword evidence="1" id="KW-0808">Transferase</keyword>
<keyword evidence="7" id="KW-1185">Reference proteome</keyword>
<dbReference type="PATRIC" id="fig|571915.4.peg.617"/>
<keyword evidence="2" id="KW-0418">Kinase</keyword>
<evidence type="ECO:0000259" key="5">
    <source>
        <dbReference type="Pfam" id="PF04024"/>
    </source>
</evidence>
<feature type="transmembrane region" description="Helical" evidence="4">
    <location>
        <begin position="20"/>
        <end position="38"/>
    </location>
</feature>
<feature type="domain" description="Phage shock protein PspC N-terminal" evidence="5">
    <location>
        <begin position="17"/>
        <end position="66"/>
    </location>
</feature>
<reference evidence="7" key="2">
    <citation type="submission" date="2015-05" db="EMBL/GenBank/DDBJ databases">
        <title>Complete genome sequence of Corynebacterium mustelae DSM 45274, isolated from various tissues of a male ferret with lethal sepsis.</title>
        <authorList>
            <person name="Ruckert C."/>
            <person name="Albersmeier A."/>
            <person name="Winkler A."/>
            <person name="Tauch A."/>
        </authorList>
    </citation>
    <scope>NUCLEOTIDE SEQUENCE [LARGE SCALE GENOMIC DNA]</scope>
    <source>
        <strain evidence="7">DSM 45274</strain>
    </source>
</reference>
<dbReference type="EMBL" id="CP011542">
    <property type="protein sequence ID" value="AKK04928.1"/>
    <property type="molecule type" value="Genomic_DNA"/>
</dbReference>
<dbReference type="GO" id="GO:0016301">
    <property type="term" value="F:kinase activity"/>
    <property type="evidence" value="ECO:0007669"/>
    <property type="project" value="UniProtKB-KW"/>
</dbReference>
<organism evidence="6 7">
    <name type="scientific">Corynebacterium mustelae</name>
    <dbReference type="NCBI Taxonomy" id="571915"/>
    <lineage>
        <taxon>Bacteria</taxon>
        <taxon>Bacillati</taxon>
        <taxon>Actinomycetota</taxon>
        <taxon>Actinomycetes</taxon>
        <taxon>Mycobacteriales</taxon>
        <taxon>Corynebacteriaceae</taxon>
        <taxon>Corynebacterium</taxon>
    </lineage>
</organism>
<feature type="transmembrane region" description="Helical" evidence="4">
    <location>
        <begin position="84"/>
        <end position="105"/>
    </location>
</feature>
<evidence type="ECO:0000256" key="1">
    <source>
        <dbReference type="ARBA" id="ARBA00022679"/>
    </source>
</evidence>
<dbReference type="STRING" id="571915.CMUST_02920"/>
<proteinExistence type="predicted"/>
<dbReference type="InterPro" id="IPR050482">
    <property type="entry name" value="Sensor_HK_TwoCompSys"/>
</dbReference>
<dbReference type="InterPro" id="IPR036890">
    <property type="entry name" value="HATPase_C_sf"/>
</dbReference>
<protein>
    <submittedName>
        <fullName evidence="6">Phage shock protein C (PspC) family protein</fullName>
    </submittedName>
</protein>
<evidence type="ECO:0000256" key="2">
    <source>
        <dbReference type="ARBA" id="ARBA00022777"/>
    </source>
</evidence>
<accession>A0A0G3GZE3</accession>
<feature type="transmembrane region" description="Helical" evidence="4">
    <location>
        <begin position="141"/>
        <end position="159"/>
    </location>
</feature>
<feature type="transmembrane region" description="Helical" evidence="4">
    <location>
        <begin position="44"/>
        <end position="64"/>
    </location>
</feature>
<keyword evidence="4" id="KW-0472">Membrane</keyword>
<evidence type="ECO:0000256" key="4">
    <source>
        <dbReference type="SAM" id="Phobius"/>
    </source>
</evidence>
<keyword evidence="4" id="KW-1133">Transmembrane helix</keyword>
<feature type="transmembrane region" description="Helical" evidence="4">
    <location>
        <begin position="165"/>
        <end position="188"/>
    </location>
</feature>
<dbReference type="Gene3D" id="3.30.565.10">
    <property type="entry name" value="Histidine kinase-like ATPase, C-terminal domain"/>
    <property type="match status" value="1"/>
</dbReference>
<dbReference type="Pfam" id="PF04024">
    <property type="entry name" value="PspC"/>
    <property type="match status" value="1"/>
</dbReference>